<dbReference type="CDD" id="cd16926">
    <property type="entry name" value="HATPase_MutL-MLH-PMS-like"/>
    <property type="match status" value="1"/>
</dbReference>
<feature type="region of interest" description="Disordered" evidence="4">
    <location>
        <begin position="1014"/>
        <end position="1035"/>
    </location>
</feature>
<feature type="compositionally biased region" description="Basic and acidic residues" evidence="4">
    <location>
        <begin position="562"/>
        <end position="574"/>
    </location>
</feature>
<dbReference type="GO" id="GO:0030983">
    <property type="term" value="F:mismatched DNA binding"/>
    <property type="evidence" value="ECO:0007669"/>
    <property type="project" value="InterPro"/>
</dbReference>
<dbReference type="FunFam" id="3.30.565.10:FF:000017">
    <property type="entry name" value="PMS1 homolog 1, mismatch repair system component"/>
    <property type="match status" value="1"/>
</dbReference>
<evidence type="ECO:0000256" key="2">
    <source>
        <dbReference type="ARBA" id="ARBA00022763"/>
    </source>
</evidence>
<feature type="region of interest" description="Disordered" evidence="4">
    <location>
        <begin position="377"/>
        <end position="400"/>
    </location>
</feature>
<feature type="region of interest" description="Disordered" evidence="4">
    <location>
        <begin position="562"/>
        <end position="585"/>
    </location>
</feature>
<protein>
    <recommendedName>
        <fullName evidence="5">HMG box domain-containing protein</fullName>
    </recommendedName>
</protein>
<name>A0A2T7P9L8_POMCA</name>
<dbReference type="FunFam" id="3.30.230.10:FF:000030">
    <property type="entry name" value="PMS1 homolog 1, mismatch repair system component"/>
    <property type="match status" value="1"/>
</dbReference>
<dbReference type="STRING" id="400727.A0A2T7P9L8"/>
<dbReference type="SMART" id="SM01340">
    <property type="entry name" value="DNA_mis_repair"/>
    <property type="match status" value="1"/>
</dbReference>
<dbReference type="OrthoDB" id="10263226at2759"/>
<gene>
    <name evidence="6" type="ORF">C0Q70_09357</name>
</gene>
<comment type="similarity">
    <text evidence="1">Belongs to the DNA mismatch repair MutL/HexB family.</text>
</comment>
<dbReference type="AlphaFoldDB" id="A0A2T7P9L8"/>
<dbReference type="PROSITE" id="PS50118">
    <property type="entry name" value="HMG_BOX_2"/>
    <property type="match status" value="1"/>
</dbReference>
<dbReference type="InterPro" id="IPR002099">
    <property type="entry name" value="MutL/Mlh/PMS"/>
</dbReference>
<dbReference type="EMBL" id="PZQS01000005">
    <property type="protein sequence ID" value="PVD30096.1"/>
    <property type="molecule type" value="Genomic_DNA"/>
</dbReference>
<accession>A0A2T7P9L8</accession>
<sequence length="1053" mass="117647">MQQLPDATVRLIGSSQVITSVFSVVKELFENAVDANATSVEIKLDNYGLDRIEVRDNGCGVKAVDITVLAKRHYTSKIRSHNDLEALMTYGFRGEALASLCAVADVVVTTKAVEDDVSFAYTINSEGDITSKSPSYLGQGTTVCAKNLFKNLPVRKQYHNIAKKKKDELKRVEDLLIAYGLVRPDVRISLRHNKELLWQKVILPDTASTLQSVLGKSAMGQMEWKIDKQEDPQMEIKICLPKPGSDVSLVSRSSPDRSFLFVNGRPVQVKEIDKLIRQYYSNCHACDITRHPVYYVSITLPPSAVDVNLEPNKTTVMTTNMTLLHDRLEGILLYIYGPLDQAPSWRYRNADDKENKTGALQSDGESHKLVVQYEKHSMNGSEQPGMHSDSKADRDKTCSGVSAPHTPFLQDSTHLGSESSVIDKLVNDLVVHICTEKSVHDIEHLPENKNQRNHDLTAKPEFEKCSRKTLLQLDHRINQGAQENDVNDSVDLAKDVVDNLMRTCTSNVSSNREDSDLTAAIGSRSDVQKHESKDGSGCQPDSSRNIEDSAIDVGNVHQRRIEASATKREDRQESIKAMPDGDCSYHSSSSAWSCGTSLISKDGSLIQPVKLLAPSPSHFPGKRSLSPAHDLHIQKTSAPPEKRQAAASSGRRLYPAQSTLYDMINNVAVKRPLLARDYFFKEKRSEVVQSNPELGFEEVTKMLFEMWENLAEDERKSFNDKCHQDAERYKQEVEAAKTVETNIKSSSKSKPMSVRDMVAASSTQPSSESKLKTRDTQHVLPFSMASLKLCIAAPVPRRKLPACQVLAQLPSCKAWLCCRGKELCILNCYRLSESVLFHKLINEHHLPKHHCQTLCLQPSNFGKLWPVLERIADNISTNTSYFQLSDTRIVANGFDIKCWKDGNSKLCGELVGLCGDIPTYGLPDLLEVLELINRNTKCSLAEARPLKVINHLKGEAVRMARNQMQEKSLQDVQELLDQASHLPLDQDACLHNRPFYHRLLLDYKFAVHSHETLPIDSSNHSNTSQPASDYSSSLPSSEIADTVICISDLMDFE</sequence>
<dbReference type="SMART" id="SM00398">
    <property type="entry name" value="HMG"/>
    <property type="match status" value="1"/>
</dbReference>
<dbReference type="GO" id="GO:0016887">
    <property type="term" value="F:ATP hydrolysis activity"/>
    <property type="evidence" value="ECO:0007669"/>
    <property type="project" value="InterPro"/>
</dbReference>
<dbReference type="Gene3D" id="1.10.30.10">
    <property type="entry name" value="High mobility group box domain"/>
    <property type="match status" value="1"/>
</dbReference>
<dbReference type="Gene3D" id="3.30.565.10">
    <property type="entry name" value="Histidine kinase-like ATPase, C-terminal domain"/>
    <property type="match status" value="1"/>
</dbReference>
<keyword evidence="2" id="KW-0227">DNA damage</keyword>
<evidence type="ECO:0000313" key="6">
    <source>
        <dbReference type="EMBL" id="PVD30096.1"/>
    </source>
</evidence>
<dbReference type="InterPro" id="IPR036890">
    <property type="entry name" value="HATPase_C_sf"/>
</dbReference>
<dbReference type="GO" id="GO:0005524">
    <property type="term" value="F:ATP binding"/>
    <property type="evidence" value="ECO:0007669"/>
    <property type="project" value="InterPro"/>
</dbReference>
<dbReference type="SUPFAM" id="SSF54211">
    <property type="entry name" value="Ribosomal protein S5 domain 2-like"/>
    <property type="match status" value="1"/>
</dbReference>
<dbReference type="GO" id="GO:0140664">
    <property type="term" value="F:ATP-dependent DNA damage sensor activity"/>
    <property type="evidence" value="ECO:0007669"/>
    <property type="project" value="InterPro"/>
</dbReference>
<dbReference type="InterPro" id="IPR014721">
    <property type="entry name" value="Ribsml_uS5_D2-typ_fold_subgr"/>
</dbReference>
<evidence type="ECO:0000256" key="3">
    <source>
        <dbReference type="PROSITE-ProRule" id="PRU00267"/>
    </source>
</evidence>
<dbReference type="Pfam" id="PF01119">
    <property type="entry name" value="DNA_mis_repair"/>
    <property type="match status" value="1"/>
</dbReference>
<evidence type="ECO:0000256" key="4">
    <source>
        <dbReference type="SAM" id="MobiDB-lite"/>
    </source>
</evidence>
<dbReference type="InterPro" id="IPR013507">
    <property type="entry name" value="DNA_mismatch_S5_2-like"/>
</dbReference>
<evidence type="ECO:0000259" key="5">
    <source>
        <dbReference type="PROSITE" id="PS50118"/>
    </source>
</evidence>
<dbReference type="Pfam" id="PF00505">
    <property type="entry name" value="HMG_box"/>
    <property type="match status" value="1"/>
</dbReference>
<feature type="compositionally biased region" description="Basic and acidic residues" evidence="4">
    <location>
        <begin position="388"/>
        <end position="397"/>
    </location>
</feature>
<dbReference type="PANTHER" id="PTHR10073">
    <property type="entry name" value="DNA MISMATCH REPAIR PROTEIN MLH, PMS, MUTL"/>
    <property type="match status" value="1"/>
</dbReference>
<dbReference type="Gene3D" id="3.30.230.10">
    <property type="match status" value="1"/>
</dbReference>
<dbReference type="SUPFAM" id="SSF47095">
    <property type="entry name" value="HMG-box"/>
    <property type="match status" value="1"/>
</dbReference>
<feature type="region of interest" description="Disordered" evidence="4">
    <location>
        <begin position="507"/>
        <end position="546"/>
    </location>
</feature>
<keyword evidence="3" id="KW-0238">DNA-binding</keyword>
<dbReference type="InterPro" id="IPR014762">
    <property type="entry name" value="DNA_mismatch_repair_CS"/>
</dbReference>
<feature type="DNA-binding region" description="HMG box" evidence="3">
    <location>
        <begin position="669"/>
        <end position="737"/>
    </location>
</feature>
<dbReference type="InterPro" id="IPR020568">
    <property type="entry name" value="Ribosomal_Su5_D2-typ_SF"/>
</dbReference>
<organism evidence="6 7">
    <name type="scientific">Pomacea canaliculata</name>
    <name type="common">Golden apple snail</name>
    <dbReference type="NCBI Taxonomy" id="400727"/>
    <lineage>
        <taxon>Eukaryota</taxon>
        <taxon>Metazoa</taxon>
        <taxon>Spiralia</taxon>
        <taxon>Lophotrochozoa</taxon>
        <taxon>Mollusca</taxon>
        <taxon>Gastropoda</taxon>
        <taxon>Caenogastropoda</taxon>
        <taxon>Architaenioglossa</taxon>
        <taxon>Ampullarioidea</taxon>
        <taxon>Ampullariidae</taxon>
        <taxon>Pomacea</taxon>
    </lineage>
</organism>
<dbReference type="InterPro" id="IPR009071">
    <property type="entry name" value="HMG_box_dom"/>
</dbReference>
<dbReference type="Pfam" id="PF13589">
    <property type="entry name" value="HATPase_c_3"/>
    <property type="match status" value="1"/>
</dbReference>
<dbReference type="GO" id="GO:0006298">
    <property type="term" value="P:mismatch repair"/>
    <property type="evidence" value="ECO:0007669"/>
    <property type="project" value="InterPro"/>
</dbReference>
<keyword evidence="3" id="KW-0539">Nucleus</keyword>
<dbReference type="PROSITE" id="PS00058">
    <property type="entry name" value="DNA_MISMATCH_REPAIR_1"/>
    <property type="match status" value="1"/>
</dbReference>
<feature type="domain" description="HMG box" evidence="5">
    <location>
        <begin position="669"/>
        <end position="737"/>
    </location>
</feature>
<feature type="compositionally biased region" description="Low complexity" evidence="4">
    <location>
        <begin position="1024"/>
        <end position="1035"/>
    </location>
</feature>
<comment type="caution">
    <text evidence="6">The sequence shown here is derived from an EMBL/GenBank/DDBJ whole genome shotgun (WGS) entry which is preliminary data.</text>
</comment>
<dbReference type="GO" id="GO:0032389">
    <property type="term" value="C:MutLalpha complex"/>
    <property type="evidence" value="ECO:0007669"/>
    <property type="project" value="TreeGrafter"/>
</dbReference>
<feature type="region of interest" description="Disordered" evidence="4">
    <location>
        <begin position="743"/>
        <end position="773"/>
    </location>
</feature>
<keyword evidence="7" id="KW-1185">Reference proteome</keyword>
<dbReference type="InterPro" id="IPR038973">
    <property type="entry name" value="MutL/Mlh/Pms-like"/>
</dbReference>
<dbReference type="SUPFAM" id="SSF55874">
    <property type="entry name" value="ATPase domain of HSP90 chaperone/DNA topoisomerase II/histidine kinase"/>
    <property type="match status" value="1"/>
</dbReference>
<dbReference type="NCBIfam" id="TIGR00585">
    <property type="entry name" value="mutl"/>
    <property type="match status" value="1"/>
</dbReference>
<dbReference type="InterPro" id="IPR036910">
    <property type="entry name" value="HMG_box_dom_sf"/>
</dbReference>
<dbReference type="PANTHER" id="PTHR10073:SF54">
    <property type="entry name" value="PMS1 PROTEIN HOMOLOG 1"/>
    <property type="match status" value="1"/>
</dbReference>
<dbReference type="Proteomes" id="UP000245119">
    <property type="component" value="Linkage Group LG5"/>
</dbReference>
<proteinExistence type="inferred from homology"/>
<evidence type="ECO:0000256" key="1">
    <source>
        <dbReference type="ARBA" id="ARBA00006082"/>
    </source>
</evidence>
<evidence type="ECO:0000313" key="7">
    <source>
        <dbReference type="Proteomes" id="UP000245119"/>
    </source>
</evidence>
<reference evidence="6 7" key="1">
    <citation type="submission" date="2018-04" db="EMBL/GenBank/DDBJ databases">
        <title>The genome of golden apple snail Pomacea canaliculata provides insight into stress tolerance and invasive adaptation.</title>
        <authorList>
            <person name="Liu C."/>
            <person name="Liu B."/>
            <person name="Ren Y."/>
            <person name="Zhang Y."/>
            <person name="Wang H."/>
            <person name="Li S."/>
            <person name="Jiang F."/>
            <person name="Yin L."/>
            <person name="Zhang G."/>
            <person name="Qian W."/>
            <person name="Fan W."/>
        </authorList>
    </citation>
    <scope>NUCLEOTIDE SEQUENCE [LARGE SCALE GENOMIC DNA]</scope>
    <source>
        <strain evidence="6">SZHN2017</strain>
        <tissue evidence="6">Muscle</tissue>
    </source>
</reference>